<dbReference type="AlphaFoldDB" id="A0A1J4JJZ1"/>
<dbReference type="OrthoDB" id="608866at2759"/>
<protein>
    <submittedName>
        <fullName evidence="3">Uncharacterized protein</fullName>
    </submittedName>
</protein>
<evidence type="ECO:0000313" key="3">
    <source>
        <dbReference type="EMBL" id="OHS97843.1"/>
    </source>
</evidence>
<evidence type="ECO:0000259" key="2">
    <source>
        <dbReference type="PROSITE" id="PS51294"/>
    </source>
</evidence>
<dbReference type="InterPro" id="IPR001005">
    <property type="entry name" value="SANT/Myb"/>
</dbReference>
<evidence type="ECO:0000259" key="1">
    <source>
        <dbReference type="PROSITE" id="PS50090"/>
    </source>
</evidence>
<dbReference type="PROSITE" id="PS50090">
    <property type="entry name" value="MYB_LIKE"/>
    <property type="match status" value="1"/>
</dbReference>
<dbReference type="PROSITE" id="PS51294">
    <property type="entry name" value="HTH_MYB"/>
    <property type="match status" value="1"/>
</dbReference>
<feature type="domain" description="HTH myb-type" evidence="2">
    <location>
        <begin position="127"/>
        <end position="181"/>
    </location>
</feature>
<feature type="domain" description="Myb-like" evidence="1">
    <location>
        <begin position="127"/>
        <end position="177"/>
    </location>
</feature>
<keyword evidence="4" id="KW-1185">Reference proteome</keyword>
<gene>
    <name evidence="3" type="ORF">TRFO_09286</name>
</gene>
<dbReference type="RefSeq" id="XP_068350980.1">
    <property type="nucleotide sequence ID" value="XM_068494782.1"/>
</dbReference>
<dbReference type="Gene3D" id="1.10.246.220">
    <property type="match status" value="1"/>
</dbReference>
<dbReference type="InterPro" id="IPR009057">
    <property type="entry name" value="Homeodomain-like_sf"/>
</dbReference>
<name>A0A1J4JJZ1_9EUKA</name>
<proteinExistence type="predicted"/>
<dbReference type="VEuPathDB" id="TrichDB:TRFO_09286"/>
<dbReference type="Pfam" id="PF00249">
    <property type="entry name" value="Myb_DNA-binding"/>
    <property type="match status" value="1"/>
</dbReference>
<comment type="caution">
    <text evidence="3">The sequence shown here is derived from an EMBL/GenBank/DDBJ whole genome shotgun (WGS) entry which is preliminary data.</text>
</comment>
<dbReference type="CDD" id="cd11660">
    <property type="entry name" value="SANT_TRF"/>
    <property type="match status" value="1"/>
</dbReference>
<sequence length="193" mass="22475">MMAETDLREMRKLLVDTQFTYSEVCLSYAKLVGKKWYHPEKEIIIPSVANESEIQEIVRKAELMDVEIPHDDDENSEYDDYNHNQNMEFEVDSPPIVKDQQARIIPSMKSVFPKTRKILAGKRISIPWTKAETDAVINGIKKFGVGKWAKIRDTYSDIFAENGRTSRDIYDKYKGLRQTKKYAKVLKDCMKKS</sequence>
<organism evidence="3 4">
    <name type="scientific">Tritrichomonas foetus</name>
    <dbReference type="NCBI Taxonomy" id="1144522"/>
    <lineage>
        <taxon>Eukaryota</taxon>
        <taxon>Metamonada</taxon>
        <taxon>Parabasalia</taxon>
        <taxon>Tritrichomonadida</taxon>
        <taxon>Tritrichomonadidae</taxon>
        <taxon>Tritrichomonas</taxon>
    </lineage>
</organism>
<reference evidence="3" key="1">
    <citation type="submission" date="2016-10" db="EMBL/GenBank/DDBJ databases">
        <authorList>
            <person name="Benchimol M."/>
            <person name="Almeida L.G."/>
            <person name="Vasconcelos A.T."/>
            <person name="Perreira-Neves A."/>
            <person name="Rosa I.A."/>
            <person name="Tasca T."/>
            <person name="Bogo M.R."/>
            <person name="de Souza W."/>
        </authorList>
    </citation>
    <scope>NUCLEOTIDE SEQUENCE [LARGE SCALE GENOMIC DNA]</scope>
    <source>
        <strain evidence="3">K</strain>
    </source>
</reference>
<dbReference type="InterPro" id="IPR017930">
    <property type="entry name" value="Myb_dom"/>
</dbReference>
<accession>A0A1J4JJZ1</accession>
<dbReference type="SUPFAM" id="SSF46689">
    <property type="entry name" value="Homeodomain-like"/>
    <property type="match status" value="1"/>
</dbReference>
<dbReference type="SMART" id="SM00717">
    <property type="entry name" value="SANT"/>
    <property type="match status" value="1"/>
</dbReference>
<dbReference type="GeneID" id="94829486"/>
<dbReference type="Proteomes" id="UP000179807">
    <property type="component" value="Unassembled WGS sequence"/>
</dbReference>
<dbReference type="EMBL" id="MLAK01001093">
    <property type="protein sequence ID" value="OHS97843.1"/>
    <property type="molecule type" value="Genomic_DNA"/>
</dbReference>
<evidence type="ECO:0000313" key="4">
    <source>
        <dbReference type="Proteomes" id="UP000179807"/>
    </source>
</evidence>